<dbReference type="EMBL" id="VYSB01000009">
    <property type="protein sequence ID" value="MYZ52492.1"/>
    <property type="molecule type" value="Genomic_DNA"/>
</dbReference>
<name>A0A7C9IY15_9BURK</name>
<accession>A0A7C9IY15</accession>
<dbReference type="AlphaFoldDB" id="A0A7C9IY15"/>
<evidence type="ECO:0000313" key="1">
    <source>
        <dbReference type="EMBL" id="MYZ52492.1"/>
    </source>
</evidence>
<protein>
    <submittedName>
        <fullName evidence="1">Uncharacterized protein</fullName>
    </submittedName>
</protein>
<sequence>MAGERLYDVCNTALAYLSSSSAEAVVNSWIDWLQIRIAAGHLPDDYMLGLVTSLLDAPTLTEEARCASIKRLLAVQSTGAVLVFIATLVARWDDLREDEHSMVTQLLASDREDGIWMKAAALTQNSVPEEIQKIILGSTDGFHVSATKLIEQLPPKLLTACIRMHRGAPQPLWYLGHHHDNSPTWYGVIRQLARMPSHPLFEDCLNEIFSFESRYGADELSQVIRYLDASSRENVFNLLLEWKTDVVGEWHQPEFDLLLELAPNDDSRNEMVRLMVEKSDMIIEFIEDINEWSHRLDVRKALEKSFQNDFMIRKIWNSLTSVNVRATTQVRTIFSELLTSTIEAFPPKLPSTHWDLKRYLEALGVKGDFLRRAAVMREKAITDFQKVCPSKLRVSPPAACFPAWIGPR</sequence>
<evidence type="ECO:0000313" key="2">
    <source>
        <dbReference type="Proteomes" id="UP000481947"/>
    </source>
</evidence>
<proteinExistence type="predicted"/>
<dbReference type="RefSeq" id="WP_161125328.1">
    <property type="nucleotide sequence ID" value="NZ_VYSB01000009.1"/>
</dbReference>
<reference evidence="1 2" key="1">
    <citation type="submission" date="2019-09" db="EMBL/GenBank/DDBJ databases">
        <title>Identification of Malikia spinosa a prominent benzene-, toluene-, and ethylbenzene-degrading bacterium: enrichment, isolation and whole genome sequencing.</title>
        <authorList>
            <person name="Tancsics A."/>
            <person name="Revesz F."/>
            <person name="Kriszt B."/>
        </authorList>
    </citation>
    <scope>NUCLEOTIDE SEQUENCE [LARGE SCALE GENOMIC DNA]</scope>
    <source>
        <strain evidence="1 2">AB6</strain>
    </source>
</reference>
<comment type="caution">
    <text evidence="1">The sequence shown here is derived from an EMBL/GenBank/DDBJ whole genome shotgun (WGS) entry which is preliminary data.</text>
</comment>
<gene>
    <name evidence="1" type="ORF">F5985_10175</name>
</gene>
<organism evidence="1 2">
    <name type="scientific">Malikia spinosa</name>
    <dbReference type="NCBI Taxonomy" id="86180"/>
    <lineage>
        <taxon>Bacteria</taxon>
        <taxon>Pseudomonadati</taxon>
        <taxon>Pseudomonadota</taxon>
        <taxon>Betaproteobacteria</taxon>
        <taxon>Burkholderiales</taxon>
        <taxon>Comamonadaceae</taxon>
        <taxon>Malikia</taxon>
    </lineage>
</organism>
<dbReference type="Proteomes" id="UP000481947">
    <property type="component" value="Unassembled WGS sequence"/>
</dbReference>